<feature type="region of interest" description="Disordered" evidence="1">
    <location>
        <begin position="113"/>
        <end position="133"/>
    </location>
</feature>
<dbReference type="Proteomes" id="UP000248724">
    <property type="component" value="Unassembled WGS sequence"/>
</dbReference>
<protein>
    <submittedName>
        <fullName evidence="2">Uncharacterized protein</fullName>
    </submittedName>
</protein>
<dbReference type="EMBL" id="QHBU01000117">
    <property type="protein sequence ID" value="PZR81283.1"/>
    <property type="molecule type" value="Genomic_DNA"/>
</dbReference>
<name>A0A2W5Z7L6_9BACT</name>
<comment type="caution">
    <text evidence="2">The sequence shown here is derived from an EMBL/GenBank/DDBJ whole genome shotgun (WGS) entry which is preliminary data.</text>
</comment>
<organism evidence="2 3">
    <name type="scientific">Candidatus Aeolococcus gillhamiae</name>
    <dbReference type="NCBI Taxonomy" id="3127015"/>
    <lineage>
        <taxon>Bacteria</taxon>
        <taxon>Bacillati</taxon>
        <taxon>Candidatus Dormiibacterota</taxon>
        <taxon>Candidatus Dormibacteria</taxon>
        <taxon>Candidatus Aeolococcales</taxon>
        <taxon>Candidatus Aeolococcaceae</taxon>
        <taxon>Candidatus Aeolococcus</taxon>
    </lineage>
</organism>
<sequence length="133" mass="14993">MGELVRRGADAATLVMTTLDGVPVGHARLMFKVGAHLVADMRSNFKYSDHDQVAGVEREEFDDACQRLRKAGYRLREQESAWDQFSSMRSKYASGLNETTKYLGVPPAPWIGDRSYLPHRERGPSGRRVPTPR</sequence>
<gene>
    <name evidence="2" type="ORF">DLM65_06195</name>
</gene>
<reference evidence="2 3" key="1">
    <citation type="journal article" date="2017" name="Nature">
        <title>Atmospheric trace gases support primary production in Antarctic desert surface soil.</title>
        <authorList>
            <person name="Ji M."/>
            <person name="Greening C."/>
            <person name="Vanwonterghem I."/>
            <person name="Carere C.R."/>
            <person name="Bay S.K."/>
            <person name="Steen J.A."/>
            <person name="Montgomery K."/>
            <person name="Lines T."/>
            <person name="Beardall J."/>
            <person name="van Dorst J."/>
            <person name="Snape I."/>
            <person name="Stott M.B."/>
            <person name="Hugenholtz P."/>
            <person name="Ferrari B.C."/>
        </authorList>
    </citation>
    <scope>NUCLEOTIDE SEQUENCE [LARGE SCALE GENOMIC DNA]</scope>
    <source>
        <strain evidence="2">RRmetagenome_bin12</strain>
    </source>
</reference>
<proteinExistence type="predicted"/>
<evidence type="ECO:0000256" key="1">
    <source>
        <dbReference type="SAM" id="MobiDB-lite"/>
    </source>
</evidence>
<dbReference type="AlphaFoldDB" id="A0A2W5Z7L6"/>
<accession>A0A2W5Z7L6</accession>
<evidence type="ECO:0000313" key="2">
    <source>
        <dbReference type="EMBL" id="PZR81283.1"/>
    </source>
</evidence>
<evidence type="ECO:0000313" key="3">
    <source>
        <dbReference type="Proteomes" id="UP000248724"/>
    </source>
</evidence>